<evidence type="ECO:0000256" key="2">
    <source>
        <dbReference type="ARBA" id="ARBA00023163"/>
    </source>
</evidence>
<dbReference type="EMBL" id="JACIIZ010000016">
    <property type="protein sequence ID" value="MBB6254307.1"/>
    <property type="molecule type" value="Genomic_DNA"/>
</dbReference>
<protein>
    <submittedName>
        <fullName evidence="4">Putative DNA-binding transcriptional regulator YafY</fullName>
    </submittedName>
</protein>
<dbReference type="PROSITE" id="PS51000">
    <property type="entry name" value="HTH_DEOR_2"/>
    <property type="match status" value="1"/>
</dbReference>
<keyword evidence="4" id="KW-0238">DNA-binding</keyword>
<dbReference type="GO" id="GO:0003700">
    <property type="term" value="F:DNA-binding transcription factor activity"/>
    <property type="evidence" value="ECO:0007669"/>
    <property type="project" value="InterPro"/>
</dbReference>
<gene>
    <name evidence="4" type="ORF">FHS74_004893</name>
</gene>
<dbReference type="AlphaFoldDB" id="A0A7X0EEV5"/>
<dbReference type="InterPro" id="IPR013196">
    <property type="entry name" value="HTH_11"/>
</dbReference>
<feature type="domain" description="HTH deoR-type" evidence="3">
    <location>
        <begin position="4"/>
        <end position="59"/>
    </location>
</feature>
<keyword evidence="1" id="KW-0805">Transcription regulation</keyword>
<dbReference type="Pfam" id="PF13280">
    <property type="entry name" value="WYL"/>
    <property type="match status" value="1"/>
</dbReference>
<organism evidence="4 5">
    <name type="scientific">Nitrospirillum iridis</name>
    <dbReference type="NCBI Taxonomy" id="765888"/>
    <lineage>
        <taxon>Bacteria</taxon>
        <taxon>Pseudomonadati</taxon>
        <taxon>Pseudomonadota</taxon>
        <taxon>Alphaproteobacteria</taxon>
        <taxon>Rhodospirillales</taxon>
        <taxon>Azospirillaceae</taxon>
        <taxon>Nitrospirillum</taxon>
    </lineage>
</organism>
<keyword evidence="2" id="KW-0804">Transcription</keyword>
<dbReference type="SUPFAM" id="SSF46785">
    <property type="entry name" value="Winged helix' DNA-binding domain"/>
    <property type="match status" value="1"/>
</dbReference>
<dbReference type="RefSeq" id="WP_184806542.1">
    <property type="nucleotide sequence ID" value="NZ_JACIIZ010000016.1"/>
</dbReference>
<dbReference type="InterPro" id="IPR036390">
    <property type="entry name" value="WH_DNA-bd_sf"/>
</dbReference>
<dbReference type="InterPro" id="IPR036388">
    <property type="entry name" value="WH-like_DNA-bd_sf"/>
</dbReference>
<accession>A0A7X0EEV5</accession>
<keyword evidence="5" id="KW-1185">Reference proteome</keyword>
<evidence type="ECO:0000259" key="3">
    <source>
        <dbReference type="PROSITE" id="PS51000"/>
    </source>
</evidence>
<evidence type="ECO:0000256" key="1">
    <source>
        <dbReference type="ARBA" id="ARBA00023015"/>
    </source>
</evidence>
<dbReference type="PROSITE" id="PS52050">
    <property type="entry name" value="WYL"/>
    <property type="match status" value="1"/>
</dbReference>
<name>A0A7X0EEV5_9PROT</name>
<dbReference type="PANTHER" id="PTHR34580:SF3">
    <property type="entry name" value="PROTEIN PAFB"/>
    <property type="match status" value="1"/>
</dbReference>
<comment type="caution">
    <text evidence="4">The sequence shown here is derived from an EMBL/GenBank/DDBJ whole genome shotgun (WGS) entry which is preliminary data.</text>
</comment>
<sequence length="239" mass="26626">MARRAERVLMLLDLLRGRPVVTAAILAEALEVSTRTVYRDIEALLAAGVPIRGEAGVGFSLGQGYFLPPLTLTEDEAEILAFGARVLSIWSDGALAAQAEMALTKIRAVLPKAARDSAQREILWAPPWVTRQPPAIDLLQLKRAAQQRRYLRITYETLNGTMSDRTVRPLSLSFFGPVWLLIAWCEDKADFRCFRLDRLRRSAVLDDTFRDEPGKRLADFRRAKGEAVAREIAGGVEHG</sequence>
<dbReference type="InterPro" id="IPR001034">
    <property type="entry name" value="DeoR_HTH"/>
</dbReference>
<dbReference type="Proteomes" id="UP000539175">
    <property type="component" value="Unassembled WGS sequence"/>
</dbReference>
<evidence type="ECO:0000313" key="5">
    <source>
        <dbReference type="Proteomes" id="UP000539175"/>
    </source>
</evidence>
<dbReference type="Pfam" id="PF08279">
    <property type="entry name" value="HTH_11"/>
    <property type="match status" value="1"/>
</dbReference>
<dbReference type="GO" id="GO:0003677">
    <property type="term" value="F:DNA binding"/>
    <property type="evidence" value="ECO:0007669"/>
    <property type="project" value="UniProtKB-KW"/>
</dbReference>
<dbReference type="InterPro" id="IPR051534">
    <property type="entry name" value="CBASS_pafABC_assoc_protein"/>
</dbReference>
<dbReference type="PANTHER" id="PTHR34580">
    <property type="match status" value="1"/>
</dbReference>
<dbReference type="Gene3D" id="1.10.10.10">
    <property type="entry name" value="Winged helix-like DNA-binding domain superfamily/Winged helix DNA-binding domain"/>
    <property type="match status" value="1"/>
</dbReference>
<proteinExistence type="predicted"/>
<dbReference type="InterPro" id="IPR026881">
    <property type="entry name" value="WYL_dom"/>
</dbReference>
<evidence type="ECO:0000313" key="4">
    <source>
        <dbReference type="EMBL" id="MBB6254307.1"/>
    </source>
</evidence>
<reference evidence="4 5" key="1">
    <citation type="submission" date="2020-08" db="EMBL/GenBank/DDBJ databases">
        <title>Genomic Encyclopedia of Type Strains, Phase IV (KMG-IV): sequencing the most valuable type-strain genomes for metagenomic binning, comparative biology and taxonomic classification.</title>
        <authorList>
            <person name="Goeker M."/>
        </authorList>
    </citation>
    <scope>NUCLEOTIDE SEQUENCE [LARGE SCALE GENOMIC DNA]</scope>
    <source>
        <strain evidence="4 5">DSM 22198</strain>
    </source>
</reference>